<feature type="transmembrane region" description="Helical" evidence="5">
    <location>
        <begin position="111"/>
        <end position="132"/>
    </location>
</feature>
<feature type="transmembrane region" description="Helical" evidence="5">
    <location>
        <begin position="185"/>
        <end position="203"/>
    </location>
</feature>
<feature type="transmembrane region" description="Helical" evidence="5">
    <location>
        <begin position="144"/>
        <end position="165"/>
    </location>
</feature>
<feature type="transmembrane region" description="Helical" evidence="5">
    <location>
        <begin position="246"/>
        <end position="267"/>
    </location>
</feature>
<keyword evidence="6" id="KW-0456">Lyase</keyword>
<proteinExistence type="predicted"/>
<dbReference type="RefSeq" id="WP_012735919.1">
    <property type="nucleotide sequence ID" value="NC_012726.1"/>
</dbReference>
<dbReference type="AlphaFoldDB" id="C4KGS6"/>
<evidence type="ECO:0000313" key="7">
    <source>
        <dbReference type="Proteomes" id="UP000001479"/>
    </source>
</evidence>
<evidence type="ECO:0000313" key="6">
    <source>
        <dbReference type="EMBL" id="ACR41790.1"/>
    </source>
</evidence>
<comment type="subcellular location">
    <subcellularLocation>
        <location evidence="1">Membrane</location>
        <topology evidence="1">Multi-pass membrane protein</topology>
    </subcellularLocation>
</comment>
<dbReference type="GO" id="GO:0016829">
    <property type="term" value="F:lyase activity"/>
    <property type="evidence" value="ECO:0007669"/>
    <property type="project" value="UniProtKB-KW"/>
</dbReference>
<evidence type="ECO:0000256" key="5">
    <source>
        <dbReference type="SAM" id="Phobius"/>
    </source>
</evidence>
<dbReference type="KEGG" id="sid:M164_1185"/>
<dbReference type="GeneID" id="84061519"/>
<evidence type="ECO:0000256" key="3">
    <source>
        <dbReference type="ARBA" id="ARBA00022989"/>
    </source>
</evidence>
<feature type="transmembrane region" description="Helical" evidence="5">
    <location>
        <begin position="6"/>
        <end position="29"/>
    </location>
</feature>
<dbReference type="PANTHER" id="PTHR43359">
    <property type="entry name" value="FORMATE HYDROGENLYASE SUBUNIT 4"/>
    <property type="match status" value="1"/>
</dbReference>
<dbReference type="InterPro" id="IPR001694">
    <property type="entry name" value="NADH_UbQ_OxRdtase_su1/FPO"/>
</dbReference>
<keyword evidence="3 5" id="KW-1133">Transmembrane helix</keyword>
<accession>C4KGS6</accession>
<protein>
    <submittedName>
        <fullName evidence="6">Formate hydrogenlyase subunit 4 (HycD)</fullName>
    </submittedName>
</protein>
<evidence type="ECO:0000256" key="4">
    <source>
        <dbReference type="ARBA" id="ARBA00023136"/>
    </source>
</evidence>
<reference evidence="6 7" key="1">
    <citation type="journal article" date="2009" name="Proc. Natl. Acad. Sci. U.S.A.">
        <title>Biogeography of the Sulfolobus islandicus pan-genome.</title>
        <authorList>
            <person name="Reno M.L."/>
            <person name="Held N.L."/>
            <person name="Fields C.J."/>
            <person name="Burke P.V."/>
            <person name="Whitaker R.J."/>
        </authorList>
    </citation>
    <scope>NUCLEOTIDE SEQUENCE [LARGE SCALE GENOMIC DNA]</scope>
    <source>
        <strain evidence="7">M.16.4 / Kamchatka #3</strain>
    </source>
</reference>
<dbReference type="EMBL" id="CP001402">
    <property type="protein sequence ID" value="ACR41790.1"/>
    <property type="molecule type" value="Genomic_DNA"/>
</dbReference>
<sequence>MAPNEAQIVVLTITQVIVVITQVIVVILLSPLYQGIYDRGKAIIEGRKGPSVLQPYYDIIKLLRKETVISNNSLSLFVYAPYIVFGIYLLISFVIPVVYPVPILLTPTVDFLGGALLFSLAAFIKIIASLESGSNFVALGVSRILSFTFLSEATLITVFFGVALITGTNNPYVTLDYVSQSLSHYFQLDHIFVSISFFMLWLFETGKLPVESPGLSEMGMIDDGVLYEYSGKLLAILKWGSYIKQYLLGSVLLNVFIFPWFLQVGIIGSLIDIAVMFGKWLLLILISVIINTTLAKLRLFKVQDYLAVAFLLSLLSLTLTVLLG</sequence>
<feature type="transmembrane region" description="Helical" evidence="5">
    <location>
        <begin position="74"/>
        <end position="99"/>
    </location>
</feature>
<evidence type="ECO:0000256" key="1">
    <source>
        <dbReference type="ARBA" id="ARBA00004141"/>
    </source>
</evidence>
<keyword evidence="2 5" id="KW-0812">Transmembrane</keyword>
<dbReference type="Proteomes" id="UP000001479">
    <property type="component" value="Chromosome"/>
</dbReference>
<dbReference type="PANTHER" id="PTHR43359:SF1">
    <property type="entry name" value="FORMATE HYDROGENLYASE SUBUNIT 4-RELATED"/>
    <property type="match status" value="1"/>
</dbReference>
<feature type="transmembrane region" description="Helical" evidence="5">
    <location>
        <begin position="305"/>
        <end position="323"/>
    </location>
</feature>
<evidence type="ECO:0000256" key="2">
    <source>
        <dbReference type="ARBA" id="ARBA00022692"/>
    </source>
</evidence>
<dbReference type="InterPro" id="IPR052561">
    <property type="entry name" value="ComplexI_Subunit1"/>
</dbReference>
<dbReference type="Pfam" id="PF00146">
    <property type="entry name" value="NADHdh"/>
    <property type="match status" value="1"/>
</dbReference>
<dbReference type="GO" id="GO:0005886">
    <property type="term" value="C:plasma membrane"/>
    <property type="evidence" value="ECO:0007669"/>
    <property type="project" value="TreeGrafter"/>
</dbReference>
<name>C4KGS6_SACI6</name>
<gene>
    <name evidence="6" type="ordered locus">M164_1185</name>
</gene>
<dbReference type="HOGENOM" id="CLU_015134_2_0_2"/>
<feature type="transmembrane region" description="Helical" evidence="5">
    <location>
        <begin position="273"/>
        <end position="293"/>
    </location>
</feature>
<keyword evidence="4 5" id="KW-0472">Membrane</keyword>
<organism evidence="6 7">
    <name type="scientific">Saccharolobus islandicus (strain M.16.4 / Kamchatka #3)</name>
    <name type="common">Sulfolobus islandicus</name>
    <dbReference type="NCBI Taxonomy" id="426118"/>
    <lineage>
        <taxon>Archaea</taxon>
        <taxon>Thermoproteota</taxon>
        <taxon>Thermoprotei</taxon>
        <taxon>Sulfolobales</taxon>
        <taxon>Sulfolobaceae</taxon>
        <taxon>Saccharolobus</taxon>
    </lineage>
</organism>